<comment type="caution">
    <text evidence="2">The sequence shown here is derived from an EMBL/GenBank/DDBJ whole genome shotgun (WGS) entry which is preliminary data.</text>
</comment>
<sequence>MVSLVSTSTTSSLHNDSDNLKSIGEKAKDIAIATGAALNDSIIQAVGDTKLNPQELRRVIESANKSTFSHMFSAEADKTFEFPLASFDGVNGALEKNLKAPGVKPLEASPSKDRPWTPSAEKDDKDMEMLFSGVGKDDGNKTVEYEKTASARTASVTLSDLNRAENLLDNKVREVDNYYYDAVEDFYKEAKSHILDHNGSVFDVAAAMNSVDPSVAKEYFPIVLSKLASNKVIRKDKLIKEAGSVEDDFILQEVNPEHPLVMKFNSLVKLAYSKLFFMNSKRQIKDAKTYVLDRIRGL</sequence>
<accession>A0A0F9V3L3</accession>
<proteinExistence type="predicted"/>
<reference evidence="2" key="1">
    <citation type="journal article" date="2015" name="Nature">
        <title>Complex archaea that bridge the gap between prokaryotes and eukaryotes.</title>
        <authorList>
            <person name="Spang A."/>
            <person name="Saw J.H."/>
            <person name="Jorgensen S.L."/>
            <person name="Zaremba-Niedzwiedzka K."/>
            <person name="Martijn J."/>
            <person name="Lind A.E."/>
            <person name="van Eijk R."/>
            <person name="Schleper C."/>
            <person name="Guy L."/>
            <person name="Ettema T.J."/>
        </authorList>
    </citation>
    <scope>NUCLEOTIDE SEQUENCE</scope>
</reference>
<name>A0A0F9V3L3_9ZZZZ</name>
<organism evidence="2">
    <name type="scientific">marine sediment metagenome</name>
    <dbReference type="NCBI Taxonomy" id="412755"/>
    <lineage>
        <taxon>unclassified sequences</taxon>
        <taxon>metagenomes</taxon>
        <taxon>ecological metagenomes</taxon>
    </lineage>
</organism>
<dbReference type="EMBL" id="LAZR01000051">
    <property type="protein sequence ID" value="KKN98589.1"/>
    <property type="molecule type" value="Genomic_DNA"/>
</dbReference>
<evidence type="ECO:0000256" key="1">
    <source>
        <dbReference type="SAM" id="MobiDB-lite"/>
    </source>
</evidence>
<dbReference type="AlphaFoldDB" id="A0A0F9V3L3"/>
<gene>
    <name evidence="2" type="ORF">LCGC14_0147010</name>
</gene>
<protein>
    <submittedName>
        <fullName evidence="2">Uncharacterized protein</fullName>
    </submittedName>
</protein>
<feature type="compositionally biased region" description="Basic and acidic residues" evidence="1">
    <location>
        <begin position="110"/>
        <end position="123"/>
    </location>
</feature>
<evidence type="ECO:0000313" key="2">
    <source>
        <dbReference type="EMBL" id="KKN98589.1"/>
    </source>
</evidence>
<feature type="region of interest" description="Disordered" evidence="1">
    <location>
        <begin position="101"/>
        <end position="123"/>
    </location>
</feature>